<dbReference type="RefSeq" id="WP_108548462.1">
    <property type="nucleotide sequence ID" value="NZ_CP028905.1"/>
</dbReference>
<keyword evidence="3" id="KW-1185">Reference proteome</keyword>
<dbReference type="Pfam" id="PF20703">
    <property type="entry name" value="nSTAND1"/>
    <property type="match status" value="1"/>
</dbReference>
<dbReference type="EMBL" id="CP028905">
    <property type="protein sequence ID" value="AWB08188.1"/>
    <property type="molecule type" value="Genomic_DNA"/>
</dbReference>
<name>A0A2R4VUR4_9PROT</name>
<evidence type="ECO:0000259" key="1">
    <source>
        <dbReference type="Pfam" id="PF20703"/>
    </source>
</evidence>
<geneLocation type="plasmid" evidence="2 3">
    <name>pYZ4</name>
</geneLocation>
<sequence length="155" mass="16431">MPPFSFGRGLVEREVTEALVRAADAGCAFPLTTGASGSGKSSLTKAGVLPNLTAPGVAAGVESWRHVLFRPGQAPSELWVLTNAAHAAMFLGTIEASLERHRRYRAAKVNDAQTWVEAVRDGFAEFRKAGLSNPAMAECRLGGESRIRPAIAQKG</sequence>
<evidence type="ECO:0000313" key="2">
    <source>
        <dbReference type="EMBL" id="AWB08188.1"/>
    </source>
</evidence>
<dbReference type="AlphaFoldDB" id="A0A2R4VUR4"/>
<keyword evidence="2" id="KW-0614">Plasmid</keyword>
<organism evidence="2 3">
    <name type="scientific">Azospirillum humicireducens</name>
    <dbReference type="NCBI Taxonomy" id="1226968"/>
    <lineage>
        <taxon>Bacteria</taxon>
        <taxon>Pseudomonadati</taxon>
        <taxon>Pseudomonadota</taxon>
        <taxon>Alphaproteobacteria</taxon>
        <taxon>Rhodospirillales</taxon>
        <taxon>Azospirillaceae</taxon>
        <taxon>Azospirillum</taxon>
    </lineage>
</organism>
<evidence type="ECO:0000313" key="3">
    <source>
        <dbReference type="Proteomes" id="UP000077405"/>
    </source>
</evidence>
<accession>A0A2R4VUR4</accession>
<dbReference type="Proteomes" id="UP000077405">
    <property type="component" value="Plasmid pYZ4"/>
</dbReference>
<proteinExistence type="predicted"/>
<reference evidence="2 3" key="1">
    <citation type="submission" date="2018-04" db="EMBL/GenBank/DDBJ databases">
        <title>Complete genome sequence of the nitrogen-fixing bacterium Azospirillum humicireducens type strain SgZ-5.</title>
        <authorList>
            <person name="Yu Z."/>
        </authorList>
    </citation>
    <scope>NUCLEOTIDE SEQUENCE [LARGE SCALE GENOMIC DNA]</scope>
    <source>
        <strain evidence="2 3">SgZ-5</strain>
        <plasmid evidence="2 3">pYZ4</plasmid>
    </source>
</reference>
<feature type="domain" description="Novel STAND NTPase 1" evidence="1">
    <location>
        <begin position="6"/>
        <end position="96"/>
    </location>
</feature>
<protein>
    <recommendedName>
        <fullName evidence="1">Novel STAND NTPase 1 domain-containing protein</fullName>
    </recommendedName>
</protein>
<gene>
    <name evidence="2" type="ORF">A6A40_24495</name>
</gene>
<dbReference type="KEGG" id="ahu:A6A40_24495"/>
<dbReference type="OrthoDB" id="192618at2"/>
<dbReference type="InterPro" id="IPR049052">
    <property type="entry name" value="nSTAND1"/>
</dbReference>